<feature type="domain" description="Ice-binding protein C-terminal" evidence="3">
    <location>
        <begin position="955"/>
        <end position="978"/>
    </location>
</feature>
<feature type="signal peptide" evidence="2">
    <location>
        <begin position="1"/>
        <end position="25"/>
    </location>
</feature>
<proteinExistence type="predicted"/>
<dbReference type="Pfam" id="PF07589">
    <property type="entry name" value="PEP-CTERM"/>
    <property type="match status" value="1"/>
</dbReference>
<evidence type="ECO:0000256" key="2">
    <source>
        <dbReference type="SAM" id="SignalP"/>
    </source>
</evidence>
<keyword evidence="5" id="KW-1185">Reference proteome</keyword>
<comment type="caution">
    <text evidence="4">The sequence shown here is derived from an EMBL/GenBank/DDBJ whole genome shotgun (WGS) entry which is preliminary data.</text>
</comment>
<evidence type="ECO:0000256" key="1">
    <source>
        <dbReference type="ARBA" id="ARBA00022729"/>
    </source>
</evidence>
<evidence type="ECO:0000313" key="4">
    <source>
        <dbReference type="EMBL" id="TWU27752.1"/>
    </source>
</evidence>
<dbReference type="InterPro" id="IPR013424">
    <property type="entry name" value="Ice-binding_C"/>
</dbReference>
<organism evidence="4 5">
    <name type="scientific">Bythopirellula polymerisocia</name>
    <dbReference type="NCBI Taxonomy" id="2528003"/>
    <lineage>
        <taxon>Bacteria</taxon>
        <taxon>Pseudomonadati</taxon>
        <taxon>Planctomycetota</taxon>
        <taxon>Planctomycetia</taxon>
        <taxon>Pirellulales</taxon>
        <taxon>Lacipirellulaceae</taxon>
        <taxon>Bythopirellula</taxon>
    </lineage>
</organism>
<gene>
    <name evidence="4" type="ORF">Pla144_25290</name>
</gene>
<evidence type="ECO:0000259" key="3">
    <source>
        <dbReference type="Pfam" id="PF07589"/>
    </source>
</evidence>
<dbReference type="InterPro" id="IPR013425">
    <property type="entry name" value="Autotrns_rpt"/>
</dbReference>
<dbReference type="NCBIfam" id="TIGR02601">
    <property type="entry name" value="autotrns_rpt"/>
    <property type="match status" value="1"/>
</dbReference>
<dbReference type="AlphaFoldDB" id="A0A5C6CT97"/>
<sequence precursor="true">MFRFKVVSLFAVSMLLSAWISPAEAQLTEFLWNGSTGAQNWQQNGNWDMANFPNDPQHVANLSVGLGSNLTIDIGTTGNDVTIAGLNIGGTAGSVTTDLVSSGATLRFHNGFSPDLADADFNNNKTVDGADFLIWQRNYGTNVLNKFFGDANGDFFVDGADLQIWKDNYGLDSLGLNSGAPIITTKGAVGTINRISSNVHIVGEQLQVGGGANLTIAGNISFQNDTPEDGGILSSISNTNSGITTTINGDINLVNQFDGMGGAFGLNTHEYAQGTLIVNGVIDDGAVSTRLWVGPGVSAVVMPLNTVRLNSANTHSGGVTLRRVNLELADDAALGTGSLAQQGPNNQYGFNIIPVNGDRTLANDIVVQHNTTFKGSQNLTLTGAITQQNNKSFVNLLDAGKTLTLTGRLDIWNDDEQSDRVFVFDGTGSTMVTGLIRDDPLDSGQFRAIEKSGTGVLKIDVAAGGNQHTSRTLIKMGNMHYADNGSLNTGAGLILSLGGAVGVDSHPVGQNLGTNATFLGKIDPTSTGGLMLASTDTSTALNFTAGDLAVFASKMSVAAPETGISYTGTITPAGNTYKLGGGVGTLTLPNAQLSGGNSLIVKNGGTVQLLGDNTFTGSTTILTKYSSTRQEQAAADTDSTNVAKAVFYDRFVSPTLVVDHLANGNSPSSIGSASNVASNLLIQGSTLKYVGNGDTTDRLFTIGTGGATINASGTGAVVFSNTGALGRADAASRTGSLISTFPTSILGVVEVTDIVAGMPVSDPSPGGIVIDPQCNPDGSNCIPAGTVVTGVSDDGKQITLSNGIATTFKPNTTIVFGTTPRTLTLDGLNSGNNTIASVISNSAAGGIVGITKKGTGKWLLTGANTYTGDTSVEAGILSMNNAFLADSSAVRISTGGILDLNFGGSDIVGSLFLNGAAQANGLWGSLASSATFKSPLFTGNGLLNVGGTPLGALAAVPEPNALILAAMATLGLAGFRRRSPLALC</sequence>
<dbReference type="RefSeq" id="WP_197530619.1">
    <property type="nucleotide sequence ID" value="NZ_SJPS01000003.1"/>
</dbReference>
<evidence type="ECO:0000313" key="5">
    <source>
        <dbReference type="Proteomes" id="UP000318437"/>
    </source>
</evidence>
<accession>A0A5C6CT97</accession>
<protein>
    <submittedName>
        <fullName evidence="4">Autotransporter-associated beta strand repeat protein</fullName>
    </submittedName>
</protein>
<dbReference type="Proteomes" id="UP000318437">
    <property type="component" value="Unassembled WGS sequence"/>
</dbReference>
<feature type="chain" id="PRO_5022966854" evidence="2">
    <location>
        <begin position="26"/>
        <end position="984"/>
    </location>
</feature>
<dbReference type="EMBL" id="SJPS01000003">
    <property type="protein sequence ID" value="TWU27752.1"/>
    <property type="molecule type" value="Genomic_DNA"/>
</dbReference>
<name>A0A5C6CT97_9BACT</name>
<reference evidence="4 5" key="1">
    <citation type="submission" date="2019-02" db="EMBL/GenBank/DDBJ databases">
        <title>Deep-cultivation of Planctomycetes and their phenomic and genomic characterization uncovers novel biology.</title>
        <authorList>
            <person name="Wiegand S."/>
            <person name="Jogler M."/>
            <person name="Boedeker C."/>
            <person name="Pinto D."/>
            <person name="Vollmers J."/>
            <person name="Rivas-Marin E."/>
            <person name="Kohn T."/>
            <person name="Peeters S.H."/>
            <person name="Heuer A."/>
            <person name="Rast P."/>
            <person name="Oberbeckmann S."/>
            <person name="Bunk B."/>
            <person name="Jeske O."/>
            <person name="Meyerdierks A."/>
            <person name="Storesund J.E."/>
            <person name="Kallscheuer N."/>
            <person name="Luecker S."/>
            <person name="Lage O.M."/>
            <person name="Pohl T."/>
            <person name="Merkel B.J."/>
            <person name="Hornburger P."/>
            <person name="Mueller R.-W."/>
            <person name="Bruemmer F."/>
            <person name="Labrenz M."/>
            <person name="Spormann A.M."/>
            <person name="Op Den Camp H."/>
            <person name="Overmann J."/>
            <person name="Amann R."/>
            <person name="Jetten M.S.M."/>
            <person name="Mascher T."/>
            <person name="Medema M.H."/>
            <person name="Devos D.P."/>
            <person name="Kaster A.-K."/>
            <person name="Ovreas L."/>
            <person name="Rohde M."/>
            <person name="Galperin M.Y."/>
            <person name="Jogler C."/>
        </authorList>
    </citation>
    <scope>NUCLEOTIDE SEQUENCE [LARGE SCALE GENOMIC DNA]</scope>
    <source>
        <strain evidence="4 5">Pla144</strain>
    </source>
</reference>
<dbReference type="Pfam" id="PF12951">
    <property type="entry name" value="PATR"/>
    <property type="match status" value="2"/>
</dbReference>
<keyword evidence="1 2" id="KW-0732">Signal</keyword>